<proteinExistence type="predicted"/>
<feature type="region of interest" description="Disordered" evidence="1">
    <location>
        <begin position="665"/>
        <end position="689"/>
    </location>
</feature>
<dbReference type="PANTHER" id="PTHR46411">
    <property type="entry name" value="FAMILY ATPASE, PUTATIVE-RELATED"/>
    <property type="match status" value="1"/>
</dbReference>
<dbReference type="CDD" id="cd19481">
    <property type="entry name" value="RecA-like_protease"/>
    <property type="match status" value="1"/>
</dbReference>
<dbReference type="GO" id="GO:0016887">
    <property type="term" value="F:ATP hydrolysis activity"/>
    <property type="evidence" value="ECO:0007669"/>
    <property type="project" value="InterPro"/>
</dbReference>
<evidence type="ECO:0000259" key="2">
    <source>
        <dbReference type="SMART" id="SM00382"/>
    </source>
</evidence>
<evidence type="ECO:0000256" key="1">
    <source>
        <dbReference type="SAM" id="MobiDB-lite"/>
    </source>
</evidence>
<dbReference type="STRING" id="1149755.A0A2J6RR20"/>
<dbReference type="InterPro" id="IPR027417">
    <property type="entry name" value="P-loop_NTPase"/>
</dbReference>
<feature type="compositionally biased region" description="Acidic residues" evidence="1">
    <location>
        <begin position="435"/>
        <end position="449"/>
    </location>
</feature>
<feature type="domain" description="AAA+ ATPase" evidence="2">
    <location>
        <begin position="873"/>
        <end position="998"/>
    </location>
</feature>
<dbReference type="InterPro" id="IPR054289">
    <property type="entry name" value="DUF7025"/>
</dbReference>
<dbReference type="PANTHER" id="PTHR46411:SF2">
    <property type="entry name" value="AAA+ ATPASE DOMAIN-CONTAINING PROTEIN"/>
    <property type="match status" value="1"/>
</dbReference>
<evidence type="ECO:0000313" key="3">
    <source>
        <dbReference type="EMBL" id="PMD40968.1"/>
    </source>
</evidence>
<dbReference type="Pfam" id="PF23232">
    <property type="entry name" value="AAA_lid_13"/>
    <property type="match status" value="1"/>
</dbReference>
<protein>
    <recommendedName>
        <fullName evidence="2">AAA+ ATPase domain-containing protein</fullName>
    </recommendedName>
</protein>
<feature type="compositionally biased region" description="Polar residues" evidence="1">
    <location>
        <begin position="1"/>
        <end position="20"/>
    </location>
</feature>
<feature type="region of interest" description="Disordered" evidence="1">
    <location>
        <begin position="210"/>
        <end position="239"/>
    </location>
</feature>
<sequence>MSGTLNNTQDNGTPTPFTSSADEEKSSRQDDIGVSSKAGGDNQKPAQPGATGFADDIRSLKMKILELERQAKDSLAGPENEEPDSKLTADLEQYRRMEACLYKHRKEWEETIGPGKWGRGFADARFVKFGQQEWFLDFKRCGTEHQYQRPDPFDPSHNCGAGQAGVKDDYDFEIDFGGRRDRIRKYYEWELERLFLAEEADKRRREQLKKAEQKKWRDRRTAEAKEQLEGAEGVDPGARAGAERAASSFSALGKPKLNWLDWYSFQRLAHQEERSAFIIDILIGDPIVDDELAVNQFWFGSSGRRAHKLHQDCKSDDSLIPGKDPLPERIRINSDPILRILAIILGSDGSSLSEVDEAKAIMLRPFKALVYSEQALRDWYAALEKKFKATSNTEGIFPEEPKKEVDTGTIAEKTSTDQPGLAEGHENRDDTASQIEEEDEGGEKEEDNVNDVTKSLVALEHLRCLLHFMDSTISAKEAHLNHPQCRKVCFSDLWQLFRPGVEVIDSDGKQAYRVIGVTNAKHRVAPAWERWYNPTADRGTSRGQKPPFSVNCVYIDFDGKHVGPVVKVFDFQRFDGEREVITLEIYPLRFHPVKQFEFSEVEWKELEAFPTIEKYRQKLSRRGAKFLEVAAVKHMYYAGPTLEVRDEVESPVVIDFEMTFTMKDEQMKDKPMKDKQGRERPDEEQTKRSWKPELVTLIGNPVPEEIGEEGACRGDCCRNQFVHDDAYVDRKHRAEYINSLLPKAGAVDEQPSVAIIPRPLKELSTGDRGILESDLVIMSYRVFGFVLRSRKWAKLDLSYLTNVHTVETPAATSPMPRDKDSQGNKETVTAFDRLVLEKGHQSMIVSLIAQHFRDKRSATGHIEETDIVKGKGNGLILLLHGAPGVGKTSTAEVVAEQFKKPLFQLTCGDLGTTAPEVERALEMNFSLANRWDCILLLDEADVFLAERTKEDFKRNGLVAVFLRLMEYYAGILFLTTNRVGDFDEAFTSRIHVSLYYPELNSLKTVKVFKINLDMIENRFKKKNRVIEVDRMGIGSFAAKHFADHPHARWNGRQIRNACQTALALAEFDAQRKSLRDVENPDFVVTLDVEHFMIVRDAYLEFTKYMHDLYGSSSSRRAKEAKLRAIWIDENNNIVGGMGMDKKMAFLASTQGQPVANYQQQPSTQQGAQQSYPQYGGFQQPGLQQQQQYYQQNQNFGPTQPCYTPDPAPIGVHVQQFSSGSNWNQGGTGVDHIRPQEPSGEQNHVLAAQQATQVAQPQMQQQQSNPPWLNKRIETLYASGQQGAGQLPPAGEAGYTPGPRPSSWQ</sequence>
<dbReference type="SUPFAM" id="SSF52540">
    <property type="entry name" value="P-loop containing nucleoside triphosphate hydrolases"/>
    <property type="match status" value="1"/>
</dbReference>
<feature type="region of interest" description="Disordered" evidence="1">
    <location>
        <begin position="394"/>
        <end position="449"/>
    </location>
</feature>
<evidence type="ECO:0000313" key="4">
    <source>
        <dbReference type="Proteomes" id="UP000235786"/>
    </source>
</evidence>
<feature type="region of interest" description="Disordered" evidence="1">
    <location>
        <begin position="1"/>
        <end position="55"/>
    </location>
</feature>
<dbReference type="InterPro" id="IPR003593">
    <property type="entry name" value="AAA+_ATPase"/>
</dbReference>
<dbReference type="Pfam" id="PF00004">
    <property type="entry name" value="AAA"/>
    <property type="match status" value="1"/>
</dbReference>
<dbReference type="EMBL" id="KZ613945">
    <property type="protein sequence ID" value="PMD40968.1"/>
    <property type="molecule type" value="Genomic_DNA"/>
</dbReference>
<dbReference type="InterPro" id="IPR003959">
    <property type="entry name" value="ATPase_AAA_core"/>
</dbReference>
<reference evidence="3 4" key="1">
    <citation type="submission" date="2016-04" db="EMBL/GenBank/DDBJ databases">
        <title>A degradative enzymes factory behind the ericoid mycorrhizal symbiosis.</title>
        <authorList>
            <consortium name="DOE Joint Genome Institute"/>
            <person name="Martino E."/>
            <person name="Morin E."/>
            <person name="Grelet G."/>
            <person name="Kuo A."/>
            <person name="Kohler A."/>
            <person name="Daghino S."/>
            <person name="Barry K."/>
            <person name="Choi C."/>
            <person name="Cichocki N."/>
            <person name="Clum A."/>
            <person name="Copeland A."/>
            <person name="Hainaut M."/>
            <person name="Haridas S."/>
            <person name="Labutti K."/>
            <person name="Lindquist E."/>
            <person name="Lipzen A."/>
            <person name="Khouja H.-R."/>
            <person name="Murat C."/>
            <person name="Ohm R."/>
            <person name="Olson A."/>
            <person name="Spatafora J."/>
            <person name="Veneault-Fourrey C."/>
            <person name="Henrissat B."/>
            <person name="Grigoriev I."/>
            <person name="Martin F."/>
            <person name="Perotto S."/>
        </authorList>
    </citation>
    <scope>NUCLEOTIDE SEQUENCE [LARGE SCALE GENOMIC DNA]</scope>
    <source>
        <strain evidence="3 4">F</strain>
    </source>
</reference>
<feature type="compositionally biased region" description="Basic and acidic residues" evidence="1">
    <location>
        <begin position="210"/>
        <end position="228"/>
    </location>
</feature>
<feature type="compositionally biased region" description="Low complexity" evidence="1">
    <location>
        <begin position="1279"/>
        <end position="1293"/>
    </location>
</feature>
<dbReference type="Pfam" id="PF22942">
    <property type="entry name" value="DUF7025"/>
    <property type="match status" value="1"/>
</dbReference>
<dbReference type="SMART" id="SM00382">
    <property type="entry name" value="AAA"/>
    <property type="match status" value="1"/>
</dbReference>
<feature type="region of interest" description="Disordered" evidence="1">
    <location>
        <begin position="1274"/>
        <end position="1304"/>
    </location>
</feature>
<dbReference type="InterPro" id="IPR056599">
    <property type="entry name" value="AAA_lid_fung"/>
</dbReference>
<name>A0A2J6RR20_HYAVF</name>
<dbReference type="Gene3D" id="3.40.50.300">
    <property type="entry name" value="P-loop containing nucleotide triphosphate hydrolases"/>
    <property type="match status" value="1"/>
</dbReference>
<dbReference type="GO" id="GO:0005524">
    <property type="term" value="F:ATP binding"/>
    <property type="evidence" value="ECO:0007669"/>
    <property type="project" value="InterPro"/>
</dbReference>
<keyword evidence="4" id="KW-1185">Reference proteome</keyword>
<dbReference type="Proteomes" id="UP000235786">
    <property type="component" value="Unassembled WGS sequence"/>
</dbReference>
<organism evidence="3 4">
    <name type="scientific">Hyaloscypha variabilis (strain UAMH 11265 / GT02V1 / F)</name>
    <name type="common">Meliniomyces variabilis</name>
    <dbReference type="NCBI Taxonomy" id="1149755"/>
    <lineage>
        <taxon>Eukaryota</taxon>
        <taxon>Fungi</taxon>
        <taxon>Dikarya</taxon>
        <taxon>Ascomycota</taxon>
        <taxon>Pezizomycotina</taxon>
        <taxon>Leotiomycetes</taxon>
        <taxon>Helotiales</taxon>
        <taxon>Hyaloscyphaceae</taxon>
        <taxon>Hyaloscypha</taxon>
        <taxon>Hyaloscypha variabilis</taxon>
    </lineage>
</organism>
<gene>
    <name evidence="3" type="ORF">L207DRAFT_427831</name>
</gene>
<dbReference type="OrthoDB" id="10042665at2759"/>
<feature type="compositionally biased region" description="Basic and acidic residues" evidence="1">
    <location>
        <begin position="22"/>
        <end position="31"/>
    </location>
</feature>
<accession>A0A2J6RR20</accession>